<feature type="domain" description="Retrovirus-related Pol polyprotein from transposon TNT 1-94-like beta-barrel" evidence="1">
    <location>
        <begin position="30"/>
        <end position="103"/>
    </location>
</feature>
<name>A0A151SWZ3_CAJCA</name>
<proteinExistence type="predicted"/>
<feature type="non-terminal residue" evidence="2">
    <location>
        <position position="1"/>
    </location>
</feature>
<dbReference type="Proteomes" id="UP000075243">
    <property type="component" value="Chromosome 10"/>
</dbReference>
<reference evidence="2 3" key="1">
    <citation type="journal article" date="2012" name="Nat. Biotechnol.">
        <title>Draft genome sequence of pigeonpea (Cajanus cajan), an orphan legume crop of resource-poor farmers.</title>
        <authorList>
            <person name="Varshney R.K."/>
            <person name="Chen W."/>
            <person name="Li Y."/>
            <person name="Bharti A.K."/>
            <person name="Saxena R.K."/>
            <person name="Schlueter J.A."/>
            <person name="Donoghue M.T."/>
            <person name="Azam S."/>
            <person name="Fan G."/>
            <person name="Whaley A.M."/>
            <person name="Farmer A.D."/>
            <person name="Sheridan J."/>
            <person name="Iwata A."/>
            <person name="Tuteja R."/>
            <person name="Penmetsa R.V."/>
            <person name="Wu W."/>
            <person name="Upadhyaya H.D."/>
            <person name="Yang S.P."/>
            <person name="Shah T."/>
            <person name="Saxena K.B."/>
            <person name="Michael T."/>
            <person name="McCombie W.R."/>
            <person name="Yang B."/>
            <person name="Zhang G."/>
            <person name="Yang H."/>
            <person name="Wang J."/>
            <person name="Spillane C."/>
            <person name="Cook D.R."/>
            <person name="May G.D."/>
            <person name="Xu X."/>
            <person name="Jackson S.A."/>
        </authorList>
    </citation>
    <scope>NUCLEOTIDE SEQUENCE [LARGE SCALE GENOMIC DNA]</scope>
    <source>
        <strain evidence="3">cv. Asha</strain>
    </source>
</reference>
<dbReference type="PANTHER" id="PTHR11439">
    <property type="entry name" value="GAG-POL-RELATED RETROTRANSPOSON"/>
    <property type="match status" value="1"/>
</dbReference>
<evidence type="ECO:0000259" key="1">
    <source>
        <dbReference type="Pfam" id="PF22936"/>
    </source>
</evidence>
<evidence type="ECO:0000313" key="3">
    <source>
        <dbReference type="Proteomes" id="UP000075243"/>
    </source>
</evidence>
<sequence length="301" mass="34809">QYNSYLNFLEFSEHSNVSTTTSPGTTPSLWILDSRATDHIASYLSFFSSYTQIHPIPISLPNGKITHALYRGAIILSTNLILHDVLFIPTFTFNFILVTELTSSFSCKFCFTCNDIWGPFSTLFIQGYKYFLTIVDDKSLFTWIRLMKIKLKTRQYLMILYAQSPDFTLLRVFGSLSTKHDCRKHAMDQEIAALELNKTWILTKLPPRKYSRLRIFSTNSFEKGLFFPASSDLKLIAFNDSNWASCLDTRKSVIRCSIFLGPTLISWKSKKQGTISRSSYELEYRVLANFICEIQWLIYLL</sequence>
<protein>
    <recommendedName>
        <fullName evidence="1">Retrovirus-related Pol polyprotein from transposon TNT 1-94-like beta-barrel domain-containing protein</fullName>
    </recommendedName>
</protein>
<dbReference type="InterPro" id="IPR054722">
    <property type="entry name" value="PolX-like_BBD"/>
</dbReference>
<dbReference type="Gramene" id="C.cajan_14312.t">
    <property type="protein sequence ID" value="C.cajan_14312.t"/>
    <property type="gene ID" value="C.cajan_14312"/>
</dbReference>
<dbReference type="EMBL" id="CM003612">
    <property type="protein sequence ID" value="KYP59308.1"/>
    <property type="molecule type" value="Genomic_DNA"/>
</dbReference>
<dbReference type="AlphaFoldDB" id="A0A151SWZ3"/>
<accession>A0A151SWZ3</accession>
<dbReference type="CDD" id="cd09272">
    <property type="entry name" value="RNase_HI_RT_Ty1"/>
    <property type="match status" value="1"/>
</dbReference>
<dbReference type="PANTHER" id="PTHR11439:SF498">
    <property type="entry name" value="DNAK FAMILY PROTEIN"/>
    <property type="match status" value="1"/>
</dbReference>
<organism evidence="2 3">
    <name type="scientific">Cajanus cajan</name>
    <name type="common">Pigeon pea</name>
    <name type="synonym">Cajanus indicus</name>
    <dbReference type="NCBI Taxonomy" id="3821"/>
    <lineage>
        <taxon>Eukaryota</taxon>
        <taxon>Viridiplantae</taxon>
        <taxon>Streptophyta</taxon>
        <taxon>Embryophyta</taxon>
        <taxon>Tracheophyta</taxon>
        <taxon>Spermatophyta</taxon>
        <taxon>Magnoliopsida</taxon>
        <taxon>eudicotyledons</taxon>
        <taxon>Gunneridae</taxon>
        <taxon>Pentapetalae</taxon>
        <taxon>rosids</taxon>
        <taxon>fabids</taxon>
        <taxon>Fabales</taxon>
        <taxon>Fabaceae</taxon>
        <taxon>Papilionoideae</taxon>
        <taxon>50 kb inversion clade</taxon>
        <taxon>NPAAA clade</taxon>
        <taxon>indigoferoid/millettioid clade</taxon>
        <taxon>Phaseoleae</taxon>
        <taxon>Cajanus</taxon>
    </lineage>
</organism>
<dbReference type="Pfam" id="PF22936">
    <property type="entry name" value="Pol_BBD"/>
    <property type="match status" value="1"/>
</dbReference>
<gene>
    <name evidence="2" type="ORF">KK1_014740</name>
</gene>
<keyword evidence="3" id="KW-1185">Reference proteome</keyword>
<evidence type="ECO:0000313" key="2">
    <source>
        <dbReference type="EMBL" id="KYP59308.1"/>
    </source>
</evidence>